<dbReference type="Proteomes" id="UP000095751">
    <property type="component" value="Unassembled WGS sequence"/>
</dbReference>
<feature type="region of interest" description="Disordered" evidence="3">
    <location>
        <begin position="1"/>
        <end position="82"/>
    </location>
</feature>
<dbReference type="PROSITE" id="PS51450">
    <property type="entry name" value="LRR"/>
    <property type="match status" value="2"/>
</dbReference>
<accession>A0A1E7F0M7</accession>
<feature type="region of interest" description="Disordered" evidence="3">
    <location>
        <begin position="459"/>
        <end position="547"/>
    </location>
</feature>
<dbReference type="InterPro" id="IPR001611">
    <property type="entry name" value="Leu-rich_rpt"/>
</dbReference>
<feature type="compositionally biased region" description="Basic and acidic residues" evidence="3">
    <location>
        <begin position="469"/>
        <end position="493"/>
    </location>
</feature>
<feature type="compositionally biased region" description="Low complexity" evidence="3">
    <location>
        <begin position="65"/>
        <end position="82"/>
    </location>
</feature>
<name>A0A1E7F0M7_9STRA</name>
<dbReference type="InterPro" id="IPR032675">
    <property type="entry name" value="LRR_dom_sf"/>
</dbReference>
<dbReference type="KEGG" id="fcy:FRACYDRAFT_244751"/>
<dbReference type="SMART" id="SM00369">
    <property type="entry name" value="LRR_TYP"/>
    <property type="match status" value="4"/>
</dbReference>
<reference evidence="4 5" key="1">
    <citation type="submission" date="2016-09" db="EMBL/GenBank/DDBJ databases">
        <title>Extensive genetic diversity and differential bi-allelic expression allows diatom success in the polar Southern Ocean.</title>
        <authorList>
            <consortium name="DOE Joint Genome Institute"/>
            <person name="Mock T."/>
            <person name="Otillar R.P."/>
            <person name="Strauss J."/>
            <person name="Dupont C."/>
            <person name="Frickenhaus S."/>
            <person name="Maumus F."/>
            <person name="Mcmullan M."/>
            <person name="Sanges R."/>
            <person name="Schmutz J."/>
            <person name="Toseland A."/>
            <person name="Valas R."/>
            <person name="Veluchamy A."/>
            <person name="Ward B.J."/>
            <person name="Allen A."/>
            <person name="Barry K."/>
            <person name="Falciatore A."/>
            <person name="Ferrante M."/>
            <person name="Fortunato A.E."/>
            <person name="Gloeckner G."/>
            <person name="Gruber A."/>
            <person name="Hipkin R."/>
            <person name="Janech M."/>
            <person name="Kroth P."/>
            <person name="Leese F."/>
            <person name="Lindquist E."/>
            <person name="Lyon B.R."/>
            <person name="Martin J."/>
            <person name="Mayer C."/>
            <person name="Parker M."/>
            <person name="Quesneville H."/>
            <person name="Raymond J."/>
            <person name="Uhlig C."/>
            <person name="Valentin K.U."/>
            <person name="Worden A.Z."/>
            <person name="Armbrust E.V."/>
            <person name="Bowler C."/>
            <person name="Green B."/>
            <person name="Moulton V."/>
            <person name="Van Oosterhout C."/>
            <person name="Grigoriev I."/>
        </authorList>
    </citation>
    <scope>NUCLEOTIDE SEQUENCE [LARGE SCALE GENOMIC DNA]</scope>
    <source>
        <strain evidence="4 5">CCMP1102</strain>
    </source>
</reference>
<evidence type="ECO:0000256" key="1">
    <source>
        <dbReference type="ARBA" id="ARBA00022614"/>
    </source>
</evidence>
<proteinExistence type="predicted"/>
<evidence type="ECO:0000313" key="4">
    <source>
        <dbReference type="EMBL" id="OEU11634.1"/>
    </source>
</evidence>
<protein>
    <recommendedName>
        <fullName evidence="6">L domain-like protein</fullName>
    </recommendedName>
</protein>
<dbReference type="SMART" id="SM00364">
    <property type="entry name" value="LRR_BAC"/>
    <property type="match status" value="4"/>
</dbReference>
<dbReference type="OrthoDB" id="49687at2759"/>
<evidence type="ECO:0000256" key="3">
    <source>
        <dbReference type="SAM" id="MobiDB-lite"/>
    </source>
</evidence>
<dbReference type="Gene3D" id="3.80.10.10">
    <property type="entry name" value="Ribonuclease Inhibitor"/>
    <property type="match status" value="1"/>
</dbReference>
<dbReference type="Pfam" id="PF13855">
    <property type="entry name" value="LRR_8"/>
    <property type="match status" value="1"/>
</dbReference>
<gene>
    <name evidence="4" type="ORF">FRACYDRAFT_244751</name>
</gene>
<keyword evidence="2" id="KW-0677">Repeat</keyword>
<sequence length="1303" mass="146946">MYPGTKKRKNAVVVGQPVVSAEQTNDSAKPQQQEQKRPKRSTDETNNVLSDTKIALDRIDDDAATNNNNKSNKSNNSNTSNTSIYLEEQKTIHEITLQAWRQRRDQVLIQREAAIATKRKLLDQRDKILARQKNLEETKMKHLSLQSNLMESLTKSRERLRRLTILLQEEEEEEHEQEVVSANDDNNDKDDASRSKQQLQLSESDYTTSRGGLKEVDNNDGVVHDGHQIQHGRQEQKIATRQQEELENSTSSSSSSQHHHQYHHFPLAYNPYRNNNSNKQLIRYHSFLGEEKKIRSSSSSSSHPRRRSLLSFLPYLNATQVGEYLTLMLREAKTFDNDENNNKNNNNQDLEKSLRRKLLENTCLDILLLSSSTTTTTTTSHIGKKSKLDTTNNNLVIDLTEDNSVMARERLPLPSLSSFLSAAAPIGTEKKSKNGKTQQQTTSTIVATVKTNTETAITTLEATTEENNEDKGSLGNTEEREDKDENVFGREEDLMMLPPSTSPGDSDEENENDSDDELDRGDDCDDEAQERSLPLSAPSYLNQNTDLKTRNCDTGAFWWGGKLPSSQETSLPTDETDTPGKKVELSITDILKETFGIVIHTMKRSETTTTTTNRLEVKGMPVPNADASDKILNWLKTLGRLVDASRLAIHGGLDCIALSVSRIYIGDGFLKDLTSDGDSDHRHSLIAFFELMESQAEVSWFNERESLHSCFQTAFATQMGMSILSWSLGKKWKTVHLADEGENRTEEKNTSPQSVSLEALCKICWVTMRYPAVKSAYRMRPFHGDVLKRHLLGDTSKDNPAANSIDQLKKLRHLILWAKKQFAILPYDKLHLSDQLLEERLNETWLICRKFLREYQESGSTEQLDLELQCLKVVIVMGYAIFGSLASFAAAAAADGARKKDRKWILISSHSGSNLAAWTILDGSIVRILKDLRKHIADIPLLDLALAPLYSCSVASASFLRNYSAAQQRLVDCLKRTTSSDMLSYSELLWSQLVQLRMSLPNESTSSVSVASNLLTGKKLSKRDDDFSWEPSSVVKEGTRLLVAKLESTGINLRHVVLWGDWMLSLMIQNHDDADNQNSSMKLLMLLQADTPNKSDDSTSMHMKKDLQRLQNLSSNACRTYPPITPLPQLPLFLLHAGHFLTDLNLDGCGLTHLPRSFGLYFPNLKRLNLSHNDLTELPESFQNMTRRMKFLEEFYIDHNRLESLPSYIFSNTTGTTSSSSGSSGSASSSQHTSSSPLRILNLSYNRLTLIPSLVDTTLTHLEVLRLNNNLLIDLTMMDLSRLVLKLPTLREITHENRKDVKV</sequence>
<feature type="region of interest" description="Disordered" evidence="3">
    <location>
        <begin position="171"/>
        <end position="261"/>
    </location>
</feature>
<feature type="compositionally biased region" description="Basic and acidic residues" evidence="3">
    <location>
        <begin position="34"/>
        <end position="43"/>
    </location>
</feature>
<keyword evidence="1" id="KW-0433">Leucine-rich repeat</keyword>
<evidence type="ECO:0000256" key="2">
    <source>
        <dbReference type="ARBA" id="ARBA00022737"/>
    </source>
</evidence>
<dbReference type="PANTHER" id="PTHR45617">
    <property type="entry name" value="LEUCINE RICH REPEAT FAMILY PROTEIN"/>
    <property type="match status" value="1"/>
</dbReference>
<dbReference type="InParanoid" id="A0A1E7F0M7"/>
<evidence type="ECO:0008006" key="6">
    <source>
        <dbReference type="Google" id="ProtNLM"/>
    </source>
</evidence>
<feature type="compositionally biased region" description="Acidic residues" evidence="3">
    <location>
        <begin position="505"/>
        <end position="528"/>
    </location>
</feature>
<feature type="compositionally biased region" description="Polar residues" evidence="3">
    <location>
        <begin position="195"/>
        <end position="210"/>
    </location>
</feature>
<dbReference type="EMBL" id="KV784366">
    <property type="protein sequence ID" value="OEU11634.1"/>
    <property type="molecule type" value="Genomic_DNA"/>
</dbReference>
<evidence type="ECO:0000313" key="5">
    <source>
        <dbReference type="Proteomes" id="UP000095751"/>
    </source>
</evidence>
<keyword evidence="5" id="KW-1185">Reference proteome</keyword>
<feature type="compositionally biased region" description="Basic and acidic residues" evidence="3">
    <location>
        <begin position="212"/>
        <end position="244"/>
    </location>
</feature>
<dbReference type="InterPro" id="IPR003591">
    <property type="entry name" value="Leu-rich_rpt_typical-subtyp"/>
</dbReference>
<dbReference type="SUPFAM" id="SSF52058">
    <property type="entry name" value="L domain-like"/>
    <property type="match status" value="1"/>
</dbReference>
<organism evidence="4 5">
    <name type="scientific">Fragilariopsis cylindrus CCMP1102</name>
    <dbReference type="NCBI Taxonomy" id="635003"/>
    <lineage>
        <taxon>Eukaryota</taxon>
        <taxon>Sar</taxon>
        <taxon>Stramenopiles</taxon>
        <taxon>Ochrophyta</taxon>
        <taxon>Bacillariophyta</taxon>
        <taxon>Bacillariophyceae</taxon>
        <taxon>Bacillariophycidae</taxon>
        <taxon>Bacillariales</taxon>
        <taxon>Bacillariaceae</taxon>
        <taxon>Fragilariopsis</taxon>
    </lineage>
</organism>
<feature type="compositionally biased region" description="Basic residues" evidence="3">
    <location>
        <begin position="1"/>
        <end position="10"/>
    </location>
</feature>